<comment type="caution">
    <text evidence="1">The sequence shown here is derived from an EMBL/GenBank/DDBJ whole genome shotgun (WGS) entry which is preliminary data.</text>
</comment>
<evidence type="ECO:0000313" key="2">
    <source>
        <dbReference type="Proteomes" id="UP001396334"/>
    </source>
</evidence>
<organism evidence="1 2">
    <name type="scientific">Hibiscus sabdariffa</name>
    <name type="common">roselle</name>
    <dbReference type="NCBI Taxonomy" id="183260"/>
    <lineage>
        <taxon>Eukaryota</taxon>
        <taxon>Viridiplantae</taxon>
        <taxon>Streptophyta</taxon>
        <taxon>Embryophyta</taxon>
        <taxon>Tracheophyta</taxon>
        <taxon>Spermatophyta</taxon>
        <taxon>Magnoliopsida</taxon>
        <taxon>eudicotyledons</taxon>
        <taxon>Gunneridae</taxon>
        <taxon>Pentapetalae</taxon>
        <taxon>rosids</taxon>
        <taxon>malvids</taxon>
        <taxon>Malvales</taxon>
        <taxon>Malvaceae</taxon>
        <taxon>Malvoideae</taxon>
        <taxon>Hibiscus</taxon>
    </lineage>
</organism>
<protein>
    <submittedName>
        <fullName evidence="1">Uncharacterized protein</fullName>
    </submittedName>
</protein>
<dbReference type="Gene3D" id="1.25.40.10">
    <property type="entry name" value="Tetratricopeptide repeat domain"/>
    <property type="match status" value="1"/>
</dbReference>
<accession>A0ABR2QAS3</accession>
<dbReference type="EMBL" id="JBBPBN010000042">
    <property type="protein sequence ID" value="KAK8997760.1"/>
    <property type="molecule type" value="Genomic_DNA"/>
</dbReference>
<dbReference type="Proteomes" id="UP001396334">
    <property type="component" value="Unassembled WGS sequence"/>
</dbReference>
<dbReference type="Pfam" id="PF14938">
    <property type="entry name" value="SNAP"/>
    <property type="match status" value="1"/>
</dbReference>
<reference evidence="1 2" key="1">
    <citation type="journal article" date="2024" name="G3 (Bethesda)">
        <title>Genome assembly of Hibiscus sabdariffa L. provides insights into metabolisms of medicinal natural products.</title>
        <authorList>
            <person name="Kim T."/>
        </authorList>
    </citation>
    <scope>NUCLEOTIDE SEQUENCE [LARGE SCALE GENOMIC DNA]</scope>
    <source>
        <strain evidence="1">TK-2024</strain>
        <tissue evidence="1">Old leaves</tissue>
    </source>
</reference>
<gene>
    <name evidence="1" type="ORF">V6N11_012298</name>
</gene>
<dbReference type="InterPro" id="IPR011990">
    <property type="entry name" value="TPR-like_helical_dom_sf"/>
</dbReference>
<keyword evidence="2" id="KW-1185">Reference proteome</keyword>
<evidence type="ECO:0000313" key="1">
    <source>
        <dbReference type="EMBL" id="KAK8997760.1"/>
    </source>
</evidence>
<proteinExistence type="predicted"/>
<sequence>MLNFLQTMFIVFYYCRFVINDIASAIDEEDVTKFTDVVKKFDSMTPLDSWKTTLFTSSEGKAESQRNGRRRSY</sequence>
<name>A0ABR2QAS3_9ROSI</name>